<keyword evidence="5" id="KW-0653">Protein transport</keyword>
<dbReference type="GO" id="GO:0043952">
    <property type="term" value="P:protein transport by the Sec complex"/>
    <property type="evidence" value="ECO:0007669"/>
    <property type="project" value="TreeGrafter"/>
</dbReference>
<sequence>MVDNLKLIAAAAVIIAGIAVFYTFDDMSALLRALIVVVSVVVAAGVALTSTPGKDAWQFTIGTRAEIRKVIWPSRRETMQSTLVVILMVLVVGIYLWLLDALSFWAIYELILGLGS</sequence>
<evidence type="ECO:0000256" key="5">
    <source>
        <dbReference type="ARBA" id="ARBA00022927"/>
    </source>
</evidence>
<dbReference type="GO" id="GO:0009306">
    <property type="term" value="P:protein secretion"/>
    <property type="evidence" value="ECO:0007669"/>
    <property type="project" value="InterPro"/>
</dbReference>
<dbReference type="GO" id="GO:0006605">
    <property type="term" value="P:protein targeting"/>
    <property type="evidence" value="ECO:0007669"/>
    <property type="project" value="InterPro"/>
</dbReference>
<reference evidence="11" key="1">
    <citation type="submission" date="2015-10" db="EMBL/GenBank/DDBJ databases">
        <authorList>
            <person name="Gilbert D.G."/>
        </authorList>
    </citation>
    <scope>NUCLEOTIDE SEQUENCE</scope>
</reference>
<feature type="transmembrane region" description="Helical" evidence="9">
    <location>
        <begin position="7"/>
        <end position="24"/>
    </location>
</feature>
<dbReference type="Pfam" id="PF00584">
    <property type="entry name" value="SecE"/>
    <property type="match status" value="1"/>
</dbReference>
<dbReference type="HAMAP" id="MF_00422">
    <property type="entry name" value="SecE"/>
    <property type="match status" value="1"/>
</dbReference>
<accession>A0A160TRN3</accession>
<keyword evidence="6 9" id="KW-1133">Transmembrane helix</keyword>
<gene>
    <name evidence="10" type="ORF">MGWOODY_XGa1087</name>
    <name evidence="11" type="ORF">MGWOODY_XGa1099</name>
</gene>
<dbReference type="EMBL" id="CZRL01000084">
    <property type="protein sequence ID" value="CUS52604.1"/>
    <property type="molecule type" value="Genomic_DNA"/>
</dbReference>
<keyword evidence="3" id="KW-1003">Cell membrane</keyword>
<keyword evidence="8 9" id="KW-0472">Membrane</keyword>
<dbReference type="Gene3D" id="1.20.5.1030">
    <property type="entry name" value="Preprotein translocase secy subunit"/>
    <property type="match status" value="1"/>
</dbReference>
<evidence type="ECO:0000256" key="3">
    <source>
        <dbReference type="ARBA" id="ARBA00022475"/>
    </source>
</evidence>
<feature type="transmembrane region" description="Helical" evidence="9">
    <location>
        <begin position="83"/>
        <end position="108"/>
    </location>
</feature>
<dbReference type="GO" id="GO:0008320">
    <property type="term" value="F:protein transmembrane transporter activity"/>
    <property type="evidence" value="ECO:0007669"/>
    <property type="project" value="InterPro"/>
</dbReference>
<dbReference type="NCBIfam" id="TIGR00964">
    <property type="entry name" value="secE_bact"/>
    <property type="match status" value="1"/>
</dbReference>
<evidence type="ECO:0000256" key="2">
    <source>
        <dbReference type="ARBA" id="ARBA00022448"/>
    </source>
</evidence>
<comment type="subcellular location">
    <subcellularLocation>
        <location evidence="1">Membrane</location>
    </subcellularLocation>
</comment>
<dbReference type="GO" id="GO:0005886">
    <property type="term" value="C:plasma membrane"/>
    <property type="evidence" value="ECO:0007669"/>
    <property type="project" value="TreeGrafter"/>
</dbReference>
<evidence type="ECO:0000313" key="11">
    <source>
        <dbReference type="EMBL" id="CUS52624.1"/>
    </source>
</evidence>
<keyword evidence="2" id="KW-0813">Transport</keyword>
<dbReference type="PRINTS" id="PR01650">
    <property type="entry name" value="SECETRNLCASE"/>
</dbReference>
<evidence type="ECO:0000256" key="1">
    <source>
        <dbReference type="ARBA" id="ARBA00004370"/>
    </source>
</evidence>
<evidence type="ECO:0000313" key="10">
    <source>
        <dbReference type="EMBL" id="CUS52604.1"/>
    </source>
</evidence>
<dbReference type="PANTHER" id="PTHR33910:SF1">
    <property type="entry name" value="PROTEIN TRANSLOCASE SUBUNIT SECE"/>
    <property type="match status" value="1"/>
</dbReference>
<evidence type="ECO:0000256" key="9">
    <source>
        <dbReference type="SAM" id="Phobius"/>
    </source>
</evidence>
<dbReference type="GO" id="GO:0006886">
    <property type="term" value="P:intracellular protein transport"/>
    <property type="evidence" value="ECO:0007669"/>
    <property type="project" value="InterPro"/>
</dbReference>
<dbReference type="PANTHER" id="PTHR33910">
    <property type="entry name" value="PROTEIN TRANSLOCASE SUBUNIT SECE"/>
    <property type="match status" value="1"/>
</dbReference>
<dbReference type="EMBL" id="CZRL01000084">
    <property type="protein sequence ID" value="CUS52624.1"/>
    <property type="molecule type" value="Genomic_DNA"/>
</dbReference>
<protein>
    <submittedName>
        <fullName evidence="11">Preprotein translocase subunit SecE (TC 3.A.5.1.1)</fullName>
    </submittedName>
</protein>
<dbReference type="PROSITE" id="PS01067">
    <property type="entry name" value="SECE_SEC61G"/>
    <property type="match status" value="1"/>
</dbReference>
<dbReference type="NCBIfam" id="NF004371">
    <property type="entry name" value="PRK05740.1-1"/>
    <property type="match status" value="1"/>
</dbReference>
<dbReference type="AlphaFoldDB" id="A0A160TRN3"/>
<dbReference type="InterPro" id="IPR038379">
    <property type="entry name" value="SecE_sf"/>
</dbReference>
<evidence type="ECO:0000256" key="4">
    <source>
        <dbReference type="ARBA" id="ARBA00022692"/>
    </source>
</evidence>
<evidence type="ECO:0000256" key="7">
    <source>
        <dbReference type="ARBA" id="ARBA00023010"/>
    </source>
</evidence>
<proteinExistence type="inferred from homology"/>
<organism evidence="11">
    <name type="scientific">hydrothermal vent metagenome</name>
    <dbReference type="NCBI Taxonomy" id="652676"/>
    <lineage>
        <taxon>unclassified sequences</taxon>
        <taxon>metagenomes</taxon>
        <taxon>ecological metagenomes</taxon>
    </lineage>
</organism>
<dbReference type="InterPro" id="IPR001901">
    <property type="entry name" value="Translocase_SecE/Sec61-g"/>
</dbReference>
<feature type="transmembrane region" description="Helical" evidence="9">
    <location>
        <begin position="30"/>
        <end position="49"/>
    </location>
</feature>
<name>A0A160TRN3_9ZZZZ</name>
<evidence type="ECO:0000256" key="6">
    <source>
        <dbReference type="ARBA" id="ARBA00022989"/>
    </source>
</evidence>
<keyword evidence="7" id="KW-0811">Translocation</keyword>
<dbReference type="InterPro" id="IPR005807">
    <property type="entry name" value="SecE_bac"/>
</dbReference>
<evidence type="ECO:0000256" key="8">
    <source>
        <dbReference type="ARBA" id="ARBA00023136"/>
    </source>
</evidence>
<keyword evidence="4 9" id="KW-0812">Transmembrane</keyword>